<comment type="caution">
    <text evidence="1">The sequence shown here is derived from an EMBL/GenBank/DDBJ whole genome shotgun (WGS) entry which is preliminary data.</text>
</comment>
<dbReference type="EMBL" id="JAFJYH010000452">
    <property type="protein sequence ID" value="KAG4411642.1"/>
    <property type="molecule type" value="Genomic_DNA"/>
</dbReference>
<dbReference type="OrthoDB" id="5413827at2759"/>
<evidence type="ECO:0000313" key="1">
    <source>
        <dbReference type="EMBL" id="KAG4411642.1"/>
    </source>
</evidence>
<keyword evidence="2" id="KW-1185">Reference proteome</keyword>
<organism evidence="1 2">
    <name type="scientific">Cadophora malorum</name>
    <dbReference type="NCBI Taxonomy" id="108018"/>
    <lineage>
        <taxon>Eukaryota</taxon>
        <taxon>Fungi</taxon>
        <taxon>Dikarya</taxon>
        <taxon>Ascomycota</taxon>
        <taxon>Pezizomycotina</taxon>
        <taxon>Leotiomycetes</taxon>
        <taxon>Helotiales</taxon>
        <taxon>Ploettnerulaceae</taxon>
        <taxon>Cadophora</taxon>
    </lineage>
</organism>
<dbReference type="AlphaFoldDB" id="A0A8H7W1G5"/>
<gene>
    <name evidence="1" type="ORF">IFR04_015213</name>
</gene>
<name>A0A8H7W1G5_9HELO</name>
<protein>
    <submittedName>
        <fullName evidence="1">Uncharacterized protein</fullName>
    </submittedName>
</protein>
<dbReference type="Proteomes" id="UP000664132">
    <property type="component" value="Unassembled WGS sequence"/>
</dbReference>
<evidence type="ECO:0000313" key="2">
    <source>
        <dbReference type="Proteomes" id="UP000664132"/>
    </source>
</evidence>
<proteinExistence type="predicted"/>
<reference evidence="1" key="1">
    <citation type="submission" date="2021-02" db="EMBL/GenBank/DDBJ databases">
        <title>Genome sequence Cadophora malorum strain M34.</title>
        <authorList>
            <person name="Stefanovic E."/>
            <person name="Vu D."/>
            <person name="Scully C."/>
            <person name="Dijksterhuis J."/>
            <person name="Roader J."/>
            <person name="Houbraken J."/>
        </authorList>
    </citation>
    <scope>NUCLEOTIDE SEQUENCE</scope>
    <source>
        <strain evidence="1">M34</strain>
    </source>
</reference>
<accession>A0A8H7W1G5</accession>
<sequence length="98" mass="10834">MESNHSGPNTADTLPFPREIRDMIWLQALAPTGHVSLQVGVREQNGLRIVACHEDGQVLPPENSTIGLSLLRTSKQVYKETKGFFWPNNGSQFPSSTT</sequence>